<dbReference type="EMBL" id="JANGAC010000009">
    <property type="protein sequence ID" value="MCQ4923975.1"/>
    <property type="molecule type" value="Genomic_DNA"/>
</dbReference>
<name>A0ABT1SBY9_9FIRM</name>
<dbReference type="Pfam" id="PF00015">
    <property type="entry name" value="MCPsignal"/>
    <property type="match status" value="1"/>
</dbReference>
<dbReference type="Proteomes" id="UP001524478">
    <property type="component" value="Unassembled WGS sequence"/>
</dbReference>
<sequence length="600" mass="67261">MKGTIVSAWVQTCRKLYGENITNEALDHFNISPNKIFTPTEDIEDKVARGILDYIAKKLGKTSDEVWRTMGNHNVITYSKVYPAFFRYKNLYSFLQAMYDIHVVVTKRITGAKPPILGIKPIDKYTAHMTYNSSRGMFPYFHGMLEGAAKYFKEDINIETLEKTEDFTKISITFPDEIYYQKKFRFNKALSFGFMKNMEGKIALSSLLLVGIPGVLLSKFVVPSIAFPGILVLSTLVPFLVSKGLFKPLKSIYSSLDEIKNKDLSIVENISTNDFFEDINDKLKDLKESIKTDFVGYKGTTDELNVFADKFAEISSNMSFTSSEISNVVEQVAGGAINQAEETEQVAYQLNNSIISLNDVVRKENLGKGELESAVEQINRGFEDLKSTSDSLNHILLQFSQVKSKGQDLQNRATEVRNIVETVEKIAEQTNLLALNASIEASRAGEYGRGFTVVALEIRKLAEGSKEAVQTINDNLESFIKDIDGFVFDISDQFNILERENVKLNSVAEENQASVNSIAQVSDLIIELTNELTNETNNINNISQGIESLAAIAEENSASSQEVSANVQAYTEEIRKMTESILEFKKVSVEFSKDLEKYIV</sequence>
<dbReference type="SMART" id="SM00283">
    <property type="entry name" value="MA"/>
    <property type="match status" value="1"/>
</dbReference>
<dbReference type="Pfam" id="PF07700">
    <property type="entry name" value="HNOB"/>
    <property type="match status" value="1"/>
</dbReference>
<proteinExistence type="predicted"/>
<dbReference type="Gene3D" id="1.10.287.950">
    <property type="entry name" value="Methyl-accepting chemotaxis protein"/>
    <property type="match status" value="1"/>
</dbReference>
<evidence type="ECO:0000259" key="3">
    <source>
        <dbReference type="PROSITE" id="PS50111"/>
    </source>
</evidence>
<evidence type="ECO:0000313" key="5">
    <source>
        <dbReference type="Proteomes" id="UP001524478"/>
    </source>
</evidence>
<dbReference type="InterPro" id="IPR011644">
    <property type="entry name" value="Heme_NO-bd"/>
</dbReference>
<reference evidence="4 5" key="1">
    <citation type="submission" date="2022-06" db="EMBL/GenBank/DDBJ databases">
        <title>Isolation of gut microbiota from human fecal samples.</title>
        <authorList>
            <person name="Pamer E.G."/>
            <person name="Barat B."/>
            <person name="Waligurski E."/>
            <person name="Medina S."/>
            <person name="Paddock L."/>
            <person name="Mostad J."/>
        </authorList>
    </citation>
    <scope>NUCLEOTIDE SEQUENCE [LARGE SCALE GENOMIC DNA]</scope>
    <source>
        <strain evidence="4 5">DFI.7.95</strain>
    </source>
</reference>
<gene>
    <name evidence="4" type="ORF">NE686_12815</name>
</gene>
<dbReference type="RefSeq" id="WP_256311804.1">
    <property type="nucleotide sequence ID" value="NZ_JANGAC010000009.1"/>
</dbReference>
<keyword evidence="5" id="KW-1185">Reference proteome</keyword>
<protein>
    <submittedName>
        <fullName evidence="4">Heme NO-binding domain-containing protein</fullName>
    </submittedName>
</protein>
<dbReference type="InterPro" id="IPR038158">
    <property type="entry name" value="H-NOX_domain_sf"/>
</dbReference>
<dbReference type="SUPFAM" id="SSF111126">
    <property type="entry name" value="Ligand-binding domain in the NO signalling and Golgi transport"/>
    <property type="match status" value="1"/>
</dbReference>
<organism evidence="4 5">
    <name type="scientific">Tissierella carlieri</name>
    <dbReference type="NCBI Taxonomy" id="689904"/>
    <lineage>
        <taxon>Bacteria</taxon>
        <taxon>Bacillati</taxon>
        <taxon>Bacillota</taxon>
        <taxon>Tissierellia</taxon>
        <taxon>Tissierellales</taxon>
        <taxon>Tissierellaceae</taxon>
        <taxon>Tissierella</taxon>
    </lineage>
</organism>
<evidence type="ECO:0000256" key="1">
    <source>
        <dbReference type="ARBA" id="ARBA00023224"/>
    </source>
</evidence>
<dbReference type="PANTHER" id="PTHR32089:SF112">
    <property type="entry name" value="LYSOZYME-LIKE PROTEIN-RELATED"/>
    <property type="match status" value="1"/>
</dbReference>
<comment type="caution">
    <text evidence="4">The sequence shown here is derived from an EMBL/GenBank/DDBJ whole genome shotgun (WGS) entry which is preliminary data.</text>
</comment>
<dbReference type="InterPro" id="IPR024096">
    <property type="entry name" value="NO_sig/Golgi_transp_ligand-bd"/>
</dbReference>
<evidence type="ECO:0000313" key="4">
    <source>
        <dbReference type="EMBL" id="MCQ4923975.1"/>
    </source>
</evidence>
<dbReference type="InterPro" id="IPR004089">
    <property type="entry name" value="MCPsignal_dom"/>
</dbReference>
<keyword evidence="1 2" id="KW-0807">Transducer</keyword>
<feature type="domain" description="Methyl-accepting transducer" evidence="3">
    <location>
        <begin position="314"/>
        <end position="564"/>
    </location>
</feature>
<dbReference type="Gene3D" id="3.90.1520.10">
    <property type="entry name" value="H-NOX domain"/>
    <property type="match status" value="1"/>
</dbReference>
<accession>A0ABT1SBY9</accession>
<evidence type="ECO:0000256" key="2">
    <source>
        <dbReference type="PROSITE-ProRule" id="PRU00284"/>
    </source>
</evidence>
<dbReference type="SUPFAM" id="SSF58104">
    <property type="entry name" value="Methyl-accepting chemotaxis protein (MCP) signaling domain"/>
    <property type="match status" value="1"/>
</dbReference>
<dbReference type="PANTHER" id="PTHR32089">
    <property type="entry name" value="METHYL-ACCEPTING CHEMOTAXIS PROTEIN MCPB"/>
    <property type="match status" value="1"/>
</dbReference>
<dbReference type="PROSITE" id="PS50111">
    <property type="entry name" value="CHEMOTAXIS_TRANSDUC_2"/>
    <property type="match status" value="1"/>
</dbReference>